<reference evidence="15 16" key="1">
    <citation type="journal article" date="2018" name="Nat. Ecol. Evol.">
        <title>Genomic signatures of mitonuclear coevolution across populations of Tigriopus californicus.</title>
        <authorList>
            <person name="Barreto F.S."/>
            <person name="Watson E.T."/>
            <person name="Lima T.G."/>
            <person name="Willett C.S."/>
            <person name="Edmands S."/>
            <person name="Li W."/>
            <person name="Burton R.S."/>
        </authorList>
    </citation>
    <scope>NUCLEOTIDE SEQUENCE [LARGE SCALE GENOMIC DNA]</scope>
    <source>
        <strain evidence="15 16">San Diego</strain>
    </source>
</reference>
<evidence type="ECO:0000256" key="11">
    <source>
        <dbReference type="ARBA" id="ARBA00023242"/>
    </source>
</evidence>
<dbReference type="InterPro" id="IPR000164">
    <property type="entry name" value="Histone_H3/CENP-A"/>
</dbReference>
<evidence type="ECO:0000256" key="8">
    <source>
        <dbReference type="ARBA" id="ARBA00022499"/>
    </source>
</evidence>
<evidence type="ECO:0000256" key="9">
    <source>
        <dbReference type="ARBA" id="ARBA00022843"/>
    </source>
</evidence>
<feature type="region of interest" description="Disordered" evidence="13">
    <location>
        <begin position="1"/>
        <end position="29"/>
    </location>
</feature>
<comment type="caution">
    <text evidence="15">The sequence shown here is derived from an EMBL/GenBank/DDBJ whole genome shotgun (WGS) entry which is preliminary data.</text>
</comment>
<dbReference type="PANTHER" id="PTHR23428">
    <property type="entry name" value="HISTONE H2B"/>
    <property type="match status" value="1"/>
</dbReference>
<evidence type="ECO:0000256" key="10">
    <source>
        <dbReference type="ARBA" id="ARBA00023125"/>
    </source>
</evidence>
<dbReference type="GO" id="GO:0003677">
    <property type="term" value="F:DNA binding"/>
    <property type="evidence" value="ECO:0007669"/>
    <property type="project" value="UniProtKB-KW"/>
</dbReference>
<keyword evidence="7" id="KW-0158">Chromosome</keyword>
<dbReference type="AlphaFoldDB" id="A0A553PLJ2"/>
<dbReference type="GO" id="GO:0030527">
    <property type="term" value="F:structural constituent of chromatin"/>
    <property type="evidence" value="ECO:0007669"/>
    <property type="project" value="InterPro"/>
</dbReference>
<dbReference type="GO" id="GO:0000786">
    <property type="term" value="C:nucleosome"/>
    <property type="evidence" value="ECO:0007669"/>
    <property type="project" value="UniProtKB-KW"/>
</dbReference>
<comment type="subunit">
    <text evidence="6">The nucleosome is a histone octamer containing two molecules each of H2A, H2B, H3 and H4 assembled in one H3-H4 heterotetramer and two H2A-H2B heterodimers. The octamer wraps approximately 147 bp of DNA.</text>
</comment>
<dbReference type="PRINTS" id="PR00621">
    <property type="entry name" value="HISTONEH2B"/>
</dbReference>
<keyword evidence="9" id="KW-0832">Ubl conjugation</keyword>
<keyword evidence="8" id="KW-1017">Isopeptide bond</keyword>
<dbReference type="GO" id="GO:0005634">
    <property type="term" value="C:nucleus"/>
    <property type="evidence" value="ECO:0007669"/>
    <property type="project" value="UniProtKB-SubCell"/>
</dbReference>
<dbReference type="SMART" id="SM00427">
    <property type="entry name" value="H2B"/>
    <property type="match status" value="1"/>
</dbReference>
<dbReference type="CDD" id="cd22910">
    <property type="entry name" value="HFD_H2B"/>
    <property type="match status" value="1"/>
</dbReference>
<dbReference type="SMART" id="SM00428">
    <property type="entry name" value="H3"/>
    <property type="match status" value="1"/>
</dbReference>
<evidence type="ECO:0000313" key="15">
    <source>
        <dbReference type="EMBL" id="TRY78532.1"/>
    </source>
</evidence>
<dbReference type="SUPFAM" id="SSF47113">
    <property type="entry name" value="Histone-fold"/>
    <property type="match status" value="2"/>
</dbReference>
<dbReference type="InterPro" id="IPR009072">
    <property type="entry name" value="Histone-fold"/>
</dbReference>
<evidence type="ECO:0000256" key="1">
    <source>
        <dbReference type="ARBA" id="ARBA00002001"/>
    </source>
</evidence>
<evidence type="ECO:0000256" key="4">
    <source>
        <dbReference type="ARBA" id="ARBA00006846"/>
    </source>
</evidence>
<evidence type="ECO:0000313" key="16">
    <source>
        <dbReference type="Proteomes" id="UP000318571"/>
    </source>
</evidence>
<feature type="domain" description="Core Histone H2A/H2B/H3" evidence="14">
    <location>
        <begin position="203"/>
        <end position="269"/>
    </location>
</feature>
<evidence type="ECO:0000256" key="3">
    <source>
        <dbReference type="ARBA" id="ARBA00004286"/>
    </source>
</evidence>
<keyword evidence="16" id="KW-1185">Reference proteome</keyword>
<keyword evidence="10" id="KW-0238">DNA-binding</keyword>
<feature type="domain" description="Core Histone H2A/H2B/H3" evidence="14">
    <location>
        <begin position="21"/>
        <end position="98"/>
    </location>
</feature>
<evidence type="ECO:0000256" key="6">
    <source>
        <dbReference type="ARBA" id="ARBA00011538"/>
    </source>
</evidence>
<dbReference type="EMBL" id="VCGU01000003">
    <property type="protein sequence ID" value="TRY78532.1"/>
    <property type="molecule type" value="Genomic_DNA"/>
</dbReference>
<evidence type="ECO:0000259" key="14">
    <source>
        <dbReference type="Pfam" id="PF00125"/>
    </source>
</evidence>
<keyword evidence="12" id="KW-0544">Nucleosome core</keyword>
<proteinExistence type="inferred from homology"/>
<comment type="subcellular location">
    <subcellularLocation>
        <location evidence="3">Chromosome</location>
    </subcellularLocation>
    <subcellularLocation>
        <location evidence="2">Nucleus</location>
    </subcellularLocation>
</comment>
<dbReference type="PROSITE" id="PS00357">
    <property type="entry name" value="HISTONE_H2B"/>
    <property type="match status" value="1"/>
</dbReference>
<dbReference type="InterPro" id="IPR055333">
    <property type="entry name" value="HISTONE_H2B_site"/>
</dbReference>
<name>A0A553PLJ2_TIGCA</name>
<dbReference type="GO" id="GO:0046982">
    <property type="term" value="F:protein heterodimerization activity"/>
    <property type="evidence" value="ECO:0007669"/>
    <property type="project" value="InterPro"/>
</dbReference>
<dbReference type="FunFam" id="1.10.20.10:FF:000016">
    <property type="entry name" value="Histone H2B"/>
    <property type="match status" value="1"/>
</dbReference>
<protein>
    <recommendedName>
        <fullName evidence="14">Core Histone H2A/H2B/H3 domain-containing protein</fullName>
    </recommendedName>
</protein>
<evidence type="ECO:0000256" key="12">
    <source>
        <dbReference type="ARBA" id="ARBA00023269"/>
    </source>
</evidence>
<dbReference type="PROSITE" id="PS00959">
    <property type="entry name" value="HISTONE_H3_2"/>
    <property type="match status" value="1"/>
</dbReference>
<dbReference type="InterPro" id="IPR007125">
    <property type="entry name" value="H2A/H2B/H3"/>
</dbReference>
<dbReference type="FunFam" id="1.10.20.10:FF:000085">
    <property type="entry name" value="Histone H3.2"/>
    <property type="match status" value="1"/>
</dbReference>
<evidence type="ECO:0000256" key="2">
    <source>
        <dbReference type="ARBA" id="ARBA00004123"/>
    </source>
</evidence>
<dbReference type="InterPro" id="IPR000558">
    <property type="entry name" value="Histone_H2B"/>
</dbReference>
<gene>
    <name evidence="15" type="ORF">TCAL_17440</name>
</gene>
<dbReference type="Pfam" id="PF00125">
    <property type="entry name" value="Histone"/>
    <property type="match status" value="2"/>
</dbReference>
<comment type="similarity">
    <text evidence="5">Belongs to the histone H3 family.</text>
</comment>
<dbReference type="Proteomes" id="UP000318571">
    <property type="component" value="Chromosome 11"/>
</dbReference>
<dbReference type="Gene3D" id="1.10.20.10">
    <property type="entry name" value="Histone, subunit A"/>
    <property type="match status" value="2"/>
</dbReference>
<keyword evidence="11" id="KW-0539">Nucleus</keyword>
<comment type="similarity">
    <text evidence="4">Belongs to the histone H2B family.</text>
</comment>
<sequence>MPPKVSGKAAKKAGKAQKNISKGDKKKNRKRKESYAIYIYKVLKQVHPDTGISSKAMSIMNSFVNDIFERIASEASRLAHYNKRSTITSREIQTAVRLLLPGELAKHAVSEGTKAVTKYTSSNNMSYKLNIRGSALSLQSVDHVHGGDGLSLGVFSVGDGITDDILKEHLEDPTSLFIDQARDTLDSTTTSQSPDSGLGNTLDIRRYQKSTELLIRKLPFQRLVREIAQDFKTDLRFQSSAVMALQEASEAYLVGLFEDTNLCAIHAKREDGLNVGQYTALSDGHTGQELVQFLVVTYGQLQVTGNDTGLLVVTGSVASQLEDLSRQVLHDSGQVHGGTGSHSFGVVSLAEKTMDTPNRELESSTVGSALGLALNFASFASSGHDYLVN</sequence>
<evidence type="ECO:0000256" key="7">
    <source>
        <dbReference type="ARBA" id="ARBA00022454"/>
    </source>
</evidence>
<organism evidence="15 16">
    <name type="scientific">Tigriopus californicus</name>
    <name type="common">Marine copepod</name>
    <dbReference type="NCBI Taxonomy" id="6832"/>
    <lineage>
        <taxon>Eukaryota</taxon>
        <taxon>Metazoa</taxon>
        <taxon>Ecdysozoa</taxon>
        <taxon>Arthropoda</taxon>
        <taxon>Crustacea</taxon>
        <taxon>Multicrustacea</taxon>
        <taxon>Hexanauplia</taxon>
        <taxon>Copepoda</taxon>
        <taxon>Harpacticoida</taxon>
        <taxon>Harpacticidae</taxon>
        <taxon>Tigriopus</taxon>
    </lineage>
</organism>
<evidence type="ECO:0000256" key="5">
    <source>
        <dbReference type="ARBA" id="ARBA00010343"/>
    </source>
</evidence>
<evidence type="ECO:0000256" key="13">
    <source>
        <dbReference type="SAM" id="MobiDB-lite"/>
    </source>
</evidence>
<dbReference type="CDD" id="cd22911">
    <property type="entry name" value="HFD_H3"/>
    <property type="match status" value="1"/>
</dbReference>
<dbReference type="STRING" id="6832.A0A553PLJ2"/>
<comment type="function">
    <text evidence="1">Core component of nucleosome. Nucleosomes wrap and compact DNA into chromatin, limiting DNA accessibility to the cellular machineries which require DNA as a template. Histones thereby play a central role in transcription regulation, DNA repair, DNA replication and chromosomal stability. DNA accessibility is regulated via a complex set of post-translational modifications of histones, also called histone code, and nucleosome remodeling.</text>
</comment>
<accession>A0A553PLJ2</accession>